<comment type="caution">
    <text evidence="1">The sequence shown here is derived from an EMBL/GenBank/DDBJ whole genome shotgun (WGS) entry which is preliminary data.</text>
</comment>
<dbReference type="EMBL" id="JACHFG010000011">
    <property type="protein sequence ID" value="MBB6043503.1"/>
    <property type="molecule type" value="Genomic_DNA"/>
</dbReference>
<gene>
    <name evidence="1" type="ORF">HNP68_001125</name>
</gene>
<evidence type="ECO:0000313" key="1">
    <source>
        <dbReference type="EMBL" id="MBB6043503.1"/>
    </source>
</evidence>
<organism evidence="1 2">
    <name type="scientific">Borreliella yangtzensis</name>
    <dbReference type="NCBI Taxonomy" id="683292"/>
    <lineage>
        <taxon>Bacteria</taxon>
        <taxon>Pseudomonadati</taxon>
        <taxon>Spirochaetota</taxon>
        <taxon>Spirochaetia</taxon>
        <taxon>Spirochaetales</taxon>
        <taxon>Borreliaceae</taxon>
        <taxon>Borreliella</taxon>
    </lineage>
</organism>
<accession>A0ABR6PB51</accession>
<evidence type="ECO:0000313" key="2">
    <source>
        <dbReference type="Proteomes" id="UP000555838"/>
    </source>
</evidence>
<protein>
    <submittedName>
        <fullName evidence="1">Uncharacterized protein</fullName>
    </submittedName>
</protein>
<name>A0ABR6PB51_9SPIR</name>
<keyword evidence="2" id="KW-1185">Reference proteome</keyword>
<sequence>MKNQLSQLPKLLIKLETLMFTIDLTNKQII</sequence>
<dbReference type="Proteomes" id="UP000555838">
    <property type="component" value="Unassembled WGS sequence"/>
</dbReference>
<proteinExistence type="predicted"/>
<reference evidence="1 2" key="1">
    <citation type="submission" date="2020-08" db="EMBL/GenBank/DDBJ databases">
        <title>Genomic Encyclopedia of Type Strains, Phase IV (KMG-IV): sequencing the most valuable type-strain genomes for metagenomic binning, comparative biology and taxonomic classification.</title>
        <authorList>
            <person name="Goeker M."/>
        </authorList>
    </citation>
    <scope>NUCLEOTIDE SEQUENCE [LARGE SCALE GENOMIC DNA]</scope>
    <source>
        <strain evidence="1 2">DSM 24625</strain>
    </source>
</reference>